<name>A0A6N1NT91_9VIRU</name>
<accession>A0A6N1NT91</accession>
<dbReference type="RefSeq" id="YP_010780481.1">
    <property type="nucleotide sequence ID" value="NC_075038.1"/>
</dbReference>
<proteinExistence type="predicted"/>
<reference evidence="1" key="2">
    <citation type="journal article" date="2018" name="Nat. Commun.">
        <title>Tailed giant Tupanvirus possesses the most complete translational apparatus of the known virosphere.</title>
        <authorList>
            <person name="Abrahao J."/>
            <person name="Silva L."/>
            <person name="Silva L.S."/>
            <person name="Khalil J.Y.B."/>
            <person name="Rodrigues R."/>
            <person name="Arantes T."/>
            <person name="Assis F."/>
            <person name="Boratto P."/>
            <person name="Andrade M."/>
            <person name="Kroon E.G."/>
            <person name="Ribeiro B."/>
            <person name="Bergier I."/>
            <person name="Seligmann H."/>
            <person name="Ghigo E."/>
            <person name="Colson P."/>
            <person name="Levasseur A."/>
            <person name="Kroemer G."/>
            <person name="Raoult D."/>
            <person name="La Scola B."/>
        </authorList>
    </citation>
    <scope>NUCLEOTIDE SEQUENCE [LARGE SCALE GENOMIC DNA]</scope>
    <source>
        <strain evidence="1">Deep ocean</strain>
    </source>
</reference>
<dbReference type="EMBL" id="MF405918">
    <property type="protein sequence ID" value="QKU33872.1"/>
    <property type="molecule type" value="Genomic_DNA"/>
</dbReference>
<evidence type="ECO:0000313" key="1">
    <source>
        <dbReference type="EMBL" id="QKU33872.1"/>
    </source>
</evidence>
<dbReference type="Gene3D" id="2.130.10.30">
    <property type="entry name" value="Regulator of chromosome condensation 1/beta-lactamase-inhibitor protein II"/>
    <property type="match status" value="2"/>
</dbReference>
<dbReference type="GeneID" id="80517172"/>
<evidence type="ECO:0008006" key="2">
    <source>
        <dbReference type="Google" id="ProtNLM"/>
    </source>
</evidence>
<dbReference type="InterPro" id="IPR009091">
    <property type="entry name" value="RCC1/BLIP-II"/>
</dbReference>
<dbReference type="KEGG" id="vg:80517172"/>
<protein>
    <recommendedName>
        <fullName evidence="2">Regulator of chromosome condensation</fullName>
    </recommendedName>
</protein>
<reference evidence="1" key="1">
    <citation type="submission" date="2017-06" db="EMBL/GenBank/DDBJ databases">
        <authorList>
            <person name="Assis F.L."/>
            <person name="Abrahao J.S."/>
            <person name="Silva L."/>
            <person name="Khalil J.B."/>
            <person name="Rodrigues R."/>
            <person name="Silva L.S."/>
            <person name="Boratto P."/>
            <person name="Andrade M."/>
            <person name="Kroon E.G."/>
            <person name="Ribeiro B."/>
            <person name="Bergier I."/>
            <person name="Seligmann H."/>
            <person name="Ghigo E."/>
            <person name="Colson P."/>
            <person name="Levasseur A."/>
            <person name="Raoult D."/>
            <person name="Scola B.L."/>
        </authorList>
    </citation>
    <scope>NUCLEOTIDE SEQUENCE</scope>
    <source>
        <strain evidence="1">Deep ocean</strain>
    </source>
</reference>
<organism evidence="1">
    <name type="scientific">Tupanvirus deep ocean</name>
    <dbReference type="NCBI Taxonomy" id="2126984"/>
    <lineage>
        <taxon>Viruses</taxon>
        <taxon>Varidnaviria</taxon>
        <taxon>Bamfordvirae</taxon>
        <taxon>Nucleocytoviricota</taxon>
        <taxon>Megaviricetes</taxon>
        <taxon>Imitervirales</taxon>
        <taxon>Mimiviridae</taxon>
        <taxon>Megamimivirinae</taxon>
        <taxon>Tupanvirus</taxon>
        <taxon>Tupanvirus altamarinense</taxon>
    </lineage>
</organism>
<sequence length="976" mass="106793">MLSNVGHTIQKMINNTPVAITANENTTSVVTNGGNVYQSGLIGGKIQHSFREVLANENIVGRVVDAEATDDKVYFLNATGSVFEYDYNAGDCGPIVREVYSPAACGGDKAIKINSGRAHVLILTENNKVWGAGNNEEYQLVPQGQCKYDTAVELVVTDTNLHDNDCCNAFTGVFNELMCPVIPTCETKCNEISCVKDTKCDILLGYLNICQVVVTPPGCPGILSVPVYGDISYVGFLCVDKNGCVSGSLTYTITRLYIKCGCFISKFTTNDNCGCHIKEFNTSSTTEILIFEASQCPSPKTDTCAFNGASPITGTAQIQGKCGSCVVVNIDLPHGLPLPGAAFDFDCKTILLELKGCRTSLTGLCDAAFCGLSCEHNIDLDLDFDVPLDCCEPYRPPKPAVELPQPCWTNVYAGHDISVLVDSCNRLYVFGSLHKVRSNKDLLRSSCLEELLNKTNASISFPADQLNCGGNRAVRNSNCKCSKCKDKEFKTDLTKFGIHLSFPNGDECENKNMNVCDFINKLKRCNEAQSCDPISTCEPCDGYIYLNVSGECGCPCGAPASAPIGSVTLFNKRSICKLVSQGCPDLACVAADLGTIVEFDLNKYCIDATDVALDKIVKLEFCVDGPNVNVYLDIDQPGGVKFTADGRKCNVEFTVSASTQNHQFILNFGSILDPVELTNLKYALSLDCHFPCPRFKNPFDTKITNTYLKGGDRVKFVTSNPKNIRQAITADIPTVFRLNRRILDVAVGFNNLTVLVGGLACPNEIFAIGNNCHGELGLGSNESIVCWKQLNRCQFDCQVSSVFAGKYVTFYITQSHHVYATGQWKCLVNTTTPVLLKSICQSWKIKQIAIAKNHIVLLGSDGCIFGLGDNSMGELGLCHLECVVKPTPLVFFYKLNNCVAKQLRDNLDHPVEKNKKCYKPFKCEPCGFDYDRPKCGTCRIDPCECNLVKYYKYPRNGSVKKYIPNGRVYASKFGRF</sequence>
<dbReference type="SUPFAM" id="SSF50985">
    <property type="entry name" value="RCC1/BLIP-II"/>
    <property type="match status" value="2"/>
</dbReference>
<dbReference type="PANTHER" id="PTHR45982">
    <property type="entry name" value="REGULATOR OF CHROMOSOME CONDENSATION"/>
    <property type="match status" value="1"/>
</dbReference>
<dbReference type="InterPro" id="IPR051553">
    <property type="entry name" value="Ran_GTPase-activating"/>
</dbReference>
<dbReference type="PANTHER" id="PTHR45982:SF1">
    <property type="entry name" value="REGULATOR OF CHROMOSOME CONDENSATION"/>
    <property type="match status" value="1"/>
</dbReference>
<dbReference type="Pfam" id="PF13540">
    <property type="entry name" value="RCC1_2"/>
    <property type="match status" value="1"/>
</dbReference>